<keyword evidence="1" id="KW-0732">Signal</keyword>
<protein>
    <submittedName>
        <fullName evidence="2">Uncharacterized protein</fullName>
    </submittedName>
</protein>
<name>A0ABQ4K0V4_9BACI</name>
<evidence type="ECO:0000313" key="2">
    <source>
        <dbReference type="EMBL" id="GIN19388.1"/>
    </source>
</evidence>
<dbReference type="EMBL" id="BOQT01000001">
    <property type="protein sequence ID" value="GIN19388.1"/>
    <property type="molecule type" value="Genomic_DNA"/>
</dbReference>
<feature type="signal peptide" evidence="1">
    <location>
        <begin position="1"/>
        <end position="22"/>
    </location>
</feature>
<evidence type="ECO:0000313" key="3">
    <source>
        <dbReference type="Proteomes" id="UP000680279"/>
    </source>
</evidence>
<sequence>MKKNIALSIAGLAAVPFGVYFAFTSNSDNQIDAITSKEEASSLEITAPIKYIATSKEKITAKKDIGEISDETTLIMRMIEMSLQKVNIGGKKNTPAGIDPDSIRRIQMTKGNIYYLKQHTDSIELSRNTRGEPYTYENILNRWLEGNFDDITEEVEFLLSLTSKPYGKYDGGEVTEKSRVEEQQYIQHFFGEEN</sequence>
<keyword evidence="3" id="KW-1185">Reference proteome</keyword>
<accession>A0ABQ4K0V4</accession>
<evidence type="ECO:0000256" key="1">
    <source>
        <dbReference type="SAM" id="SignalP"/>
    </source>
</evidence>
<comment type="caution">
    <text evidence="2">The sequence shown here is derived from an EMBL/GenBank/DDBJ whole genome shotgun (WGS) entry which is preliminary data.</text>
</comment>
<organism evidence="2 3">
    <name type="scientific">Siminovitchia fordii</name>
    <dbReference type="NCBI Taxonomy" id="254759"/>
    <lineage>
        <taxon>Bacteria</taxon>
        <taxon>Bacillati</taxon>
        <taxon>Bacillota</taxon>
        <taxon>Bacilli</taxon>
        <taxon>Bacillales</taxon>
        <taxon>Bacillaceae</taxon>
        <taxon>Siminovitchia</taxon>
    </lineage>
</organism>
<gene>
    <name evidence="2" type="ORF">J1TS3_05220</name>
</gene>
<dbReference type="RefSeq" id="WP_018705581.1">
    <property type="nucleotide sequence ID" value="NZ_BOQT01000001.1"/>
</dbReference>
<feature type="chain" id="PRO_5045985100" evidence="1">
    <location>
        <begin position="23"/>
        <end position="194"/>
    </location>
</feature>
<dbReference type="Proteomes" id="UP000680279">
    <property type="component" value="Unassembled WGS sequence"/>
</dbReference>
<proteinExistence type="predicted"/>
<reference evidence="2 3" key="1">
    <citation type="submission" date="2021-03" db="EMBL/GenBank/DDBJ databases">
        <title>Antimicrobial resistance genes in bacteria isolated from Japanese honey, and their potential for conferring macrolide and lincosamide resistance in the American foulbrood pathogen Paenibacillus larvae.</title>
        <authorList>
            <person name="Okamoto M."/>
            <person name="Kumagai M."/>
            <person name="Kanamori H."/>
            <person name="Takamatsu D."/>
        </authorList>
    </citation>
    <scope>NUCLEOTIDE SEQUENCE [LARGE SCALE GENOMIC DNA]</scope>
    <source>
        <strain evidence="2 3">J1TS3</strain>
    </source>
</reference>